<reference evidence="4 5" key="1">
    <citation type="journal article" date="1998" name="DNA Res.">
        <title>Complete sequence and gene organization of the genome of a hyper-thermophilic archaebacterium, Pyrococcus horikoshii OT3.</title>
        <authorList>
            <person name="Kawarabayasi Y."/>
            <person name="Sawada M."/>
            <person name="Horikawa H."/>
            <person name="Haikawa Y."/>
            <person name="Hino Y."/>
            <person name="Yamamoto S."/>
            <person name="Sekine M."/>
            <person name="Baba S."/>
            <person name="Kosugi H."/>
            <person name="Hosoyama A."/>
            <person name="Nagai Y."/>
            <person name="Sakai M."/>
            <person name="Ogura K."/>
            <person name="Otuka R."/>
            <person name="Nakazawa H."/>
            <person name="Takamiya M."/>
            <person name="Ohfuku Y."/>
            <person name="Funahashi T."/>
            <person name="Tanaka T."/>
            <person name="Kudoh Y."/>
            <person name="Yamazaki J."/>
            <person name="Kushida N."/>
            <person name="Oguchi A."/>
            <person name="Aoki K."/>
            <person name="Nakamura Y."/>
            <person name="Robb T.F."/>
            <person name="Horikoshi K."/>
            <person name="Masuchi Y."/>
            <person name="Shizuya H."/>
            <person name="Kikuchi H."/>
        </authorList>
    </citation>
    <scope>NUCLEOTIDE SEQUENCE [LARGE SCALE GENOMIC DNA]</scope>
    <source>
        <strain evidence="5">ATCC 700860 / DSM 12428 / JCM 9974 / NBRC 100139 / OT-3</strain>
    </source>
</reference>
<dbReference type="InterPro" id="IPR036059">
    <property type="entry name" value="TldD/PmbA_sf"/>
</dbReference>
<evidence type="ECO:0000259" key="1">
    <source>
        <dbReference type="Pfam" id="PF01523"/>
    </source>
</evidence>
<dbReference type="InterPro" id="IPR002510">
    <property type="entry name" value="Metalloprtase-TldD/E_N"/>
</dbReference>
<evidence type="ECO:0000313" key="5">
    <source>
        <dbReference type="Proteomes" id="UP000000752"/>
    </source>
</evidence>
<evidence type="ECO:0000313" key="4">
    <source>
        <dbReference type="EMBL" id="BAA30670.1"/>
    </source>
</evidence>
<name>O59214_PYRHO</name>
<evidence type="ECO:0000259" key="2">
    <source>
        <dbReference type="Pfam" id="PF19289"/>
    </source>
</evidence>
<evidence type="ECO:0008006" key="6">
    <source>
        <dbReference type="Google" id="ProtNLM"/>
    </source>
</evidence>
<keyword evidence="5" id="KW-1185">Reference proteome</keyword>
<dbReference type="SUPFAM" id="SSF111283">
    <property type="entry name" value="Putative modulator of DNA gyrase, PmbA/TldD"/>
    <property type="match status" value="1"/>
</dbReference>
<dbReference type="Pfam" id="PF19290">
    <property type="entry name" value="PmbA_TldD_2nd"/>
    <property type="match status" value="1"/>
</dbReference>
<dbReference type="Gene3D" id="3.30.2290.10">
    <property type="entry name" value="PmbA/TldD superfamily"/>
    <property type="match status" value="1"/>
</dbReference>
<dbReference type="GO" id="GO:0008237">
    <property type="term" value="F:metallopeptidase activity"/>
    <property type="evidence" value="ECO:0007669"/>
    <property type="project" value="InterPro"/>
</dbReference>
<dbReference type="KEGG" id="pho:PH1558"/>
<dbReference type="EnsemblBacteria" id="BAA30670">
    <property type="protein sequence ID" value="BAA30670"/>
    <property type="gene ID" value="BAA30670"/>
</dbReference>
<dbReference type="PIR" id="F71033">
    <property type="entry name" value="F71033"/>
</dbReference>
<gene>
    <name evidence="4" type="ordered locus">PH1558</name>
</gene>
<dbReference type="InterPro" id="IPR045570">
    <property type="entry name" value="Metalloprtase-TldD/E_cen_dom"/>
</dbReference>
<dbReference type="AlphaFoldDB" id="O59214"/>
<dbReference type="InterPro" id="IPR045569">
    <property type="entry name" value="Metalloprtase-TldD/E_C"/>
</dbReference>
<proteinExistence type="predicted"/>
<accession>O59214</accession>
<dbReference type="eggNOG" id="arCOG00322">
    <property type="taxonomic scope" value="Archaea"/>
</dbReference>
<dbReference type="Pfam" id="PF01523">
    <property type="entry name" value="PmbA_TldD_1st"/>
    <property type="match status" value="1"/>
</dbReference>
<dbReference type="EMBL" id="BA000001">
    <property type="protein sequence ID" value="BAA30670.1"/>
    <property type="molecule type" value="Genomic_DNA"/>
</dbReference>
<feature type="domain" description="Metalloprotease TldD/E C-terminal" evidence="2">
    <location>
        <begin position="222"/>
        <end position="443"/>
    </location>
</feature>
<dbReference type="PANTHER" id="PTHR43421">
    <property type="entry name" value="METALLOPROTEASE PMBA"/>
    <property type="match status" value="1"/>
</dbReference>
<protein>
    <recommendedName>
        <fullName evidence="6">TldD/PmbA family protein</fullName>
    </recommendedName>
</protein>
<dbReference type="GO" id="GO:0005829">
    <property type="term" value="C:cytosol"/>
    <property type="evidence" value="ECO:0007669"/>
    <property type="project" value="TreeGrafter"/>
</dbReference>
<dbReference type="Pfam" id="PF19289">
    <property type="entry name" value="PmbA_TldD_3rd"/>
    <property type="match status" value="1"/>
</dbReference>
<dbReference type="Proteomes" id="UP000000752">
    <property type="component" value="Chromosome"/>
</dbReference>
<sequence length="445" mass="49409">MRKMEELIKYGERFFDELEIVTYRAREIGLEVELNEISMGTTRMSTITIVRGIKDNRIGISIVDNDSKEDVKKAIEEAAKMARLNNPDDKWKSLPEPGKYREKPKVNEELKEASTETLASMVIKGIQLARESDPNVTVAGGSAGASWSEFSIANSHGVNVTQEYGHAHVFFEFVGKKEGVVTPGIFEFDIKDNLNLDVESIVNRGIERVKWAYKVKEAKNEEAPVIFSPWAISGLFHYALFPAFSGERLIKKTTPLADKVGEKIASDVITIYDDTFHELSVVKAIADGEGVPTRKTMLIENGVFKGFIWDNYWAKVYGTESTGHGQRDWRGGGVTIGLNSAVIENGKRSLEEMIQDIKHGYLVEGVQGAHSSNPDNGNFAISANPAYLIEDGEIAGSTVFLVASNIYELLKQASEVSKEQRAMPAMFTVVAPYIKFENVRIAGKR</sequence>
<dbReference type="GO" id="GO:0006508">
    <property type="term" value="P:proteolysis"/>
    <property type="evidence" value="ECO:0007669"/>
    <property type="project" value="InterPro"/>
</dbReference>
<dbReference type="PANTHER" id="PTHR43421:SF1">
    <property type="entry name" value="METALLOPROTEASE PMBA"/>
    <property type="match status" value="1"/>
</dbReference>
<evidence type="ECO:0000259" key="3">
    <source>
        <dbReference type="Pfam" id="PF19290"/>
    </source>
</evidence>
<dbReference type="InterPro" id="IPR047657">
    <property type="entry name" value="PmbA"/>
</dbReference>
<dbReference type="STRING" id="70601.gene:9378548"/>
<organism evidence="4 5">
    <name type="scientific">Pyrococcus horikoshii (strain ATCC 700860 / DSM 12428 / JCM 9974 / NBRC 100139 / OT-3)</name>
    <dbReference type="NCBI Taxonomy" id="70601"/>
    <lineage>
        <taxon>Archaea</taxon>
        <taxon>Methanobacteriati</taxon>
        <taxon>Methanobacteriota</taxon>
        <taxon>Thermococci</taxon>
        <taxon>Thermococcales</taxon>
        <taxon>Thermococcaceae</taxon>
        <taxon>Pyrococcus</taxon>
    </lineage>
</organism>
<feature type="domain" description="Metalloprotease TldD/E central" evidence="3">
    <location>
        <begin position="109"/>
        <end position="211"/>
    </location>
</feature>
<dbReference type="InterPro" id="IPR035068">
    <property type="entry name" value="TldD/PmbA_N"/>
</dbReference>
<feature type="domain" description="Metalloprotease TldD/E N-terminal" evidence="1">
    <location>
        <begin position="19"/>
        <end position="82"/>
    </location>
</feature>